<dbReference type="Proteomes" id="UP000799118">
    <property type="component" value="Unassembled WGS sequence"/>
</dbReference>
<dbReference type="InterPro" id="IPR041078">
    <property type="entry name" value="Plavaka"/>
</dbReference>
<feature type="non-terminal residue" evidence="1">
    <location>
        <position position="1"/>
    </location>
</feature>
<feature type="non-terminal residue" evidence="1">
    <location>
        <position position="125"/>
    </location>
</feature>
<name>A0A6A4GM68_9AGAR</name>
<gene>
    <name evidence="1" type="ORF">BT96DRAFT_746816</name>
</gene>
<reference evidence="1" key="1">
    <citation type="journal article" date="2019" name="Environ. Microbiol.">
        <title>Fungal ecological strategies reflected in gene transcription - a case study of two litter decomposers.</title>
        <authorList>
            <person name="Barbi F."/>
            <person name="Kohler A."/>
            <person name="Barry K."/>
            <person name="Baskaran P."/>
            <person name="Daum C."/>
            <person name="Fauchery L."/>
            <person name="Ihrmark K."/>
            <person name="Kuo A."/>
            <person name="LaButti K."/>
            <person name="Lipzen A."/>
            <person name="Morin E."/>
            <person name="Grigoriev I.V."/>
            <person name="Henrissat B."/>
            <person name="Lindahl B."/>
            <person name="Martin F."/>
        </authorList>
    </citation>
    <scope>NUCLEOTIDE SEQUENCE</scope>
    <source>
        <strain evidence="1">JB14</strain>
    </source>
</reference>
<proteinExistence type="predicted"/>
<sequence>TYWVSMSGVNRTSTPVYLTLGNIPCSLRRKPTQQACVLLVYLPAEKLNKDGLAKREASGCYQRLFHEAMQHIVSPLVVAGKDGAEMANADGEVRHVHPILASYVTDFPEQCMVTCSKYGTCPKCR</sequence>
<dbReference type="AlphaFoldDB" id="A0A6A4GM68"/>
<evidence type="ECO:0000313" key="2">
    <source>
        <dbReference type="Proteomes" id="UP000799118"/>
    </source>
</evidence>
<protein>
    <submittedName>
        <fullName evidence="1">Uncharacterized protein</fullName>
    </submittedName>
</protein>
<dbReference type="EMBL" id="ML769842">
    <property type="protein sequence ID" value="KAE9386872.1"/>
    <property type="molecule type" value="Genomic_DNA"/>
</dbReference>
<organism evidence="1 2">
    <name type="scientific">Gymnopus androsaceus JB14</name>
    <dbReference type="NCBI Taxonomy" id="1447944"/>
    <lineage>
        <taxon>Eukaryota</taxon>
        <taxon>Fungi</taxon>
        <taxon>Dikarya</taxon>
        <taxon>Basidiomycota</taxon>
        <taxon>Agaricomycotina</taxon>
        <taxon>Agaricomycetes</taxon>
        <taxon>Agaricomycetidae</taxon>
        <taxon>Agaricales</taxon>
        <taxon>Marasmiineae</taxon>
        <taxon>Omphalotaceae</taxon>
        <taxon>Gymnopus</taxon>
    </lineage>
</organism>
<dbReference type="OrthoDB" id="2418900at2759"/>
<keyword evidence="2" id="KW-1185">Reference proteome</keyword>
<dbReference type="Pfam" id="PF18759">
    <property type="entry name" value="Plavaka"/>
    <property type="match status" value="1"/>
</dbReference>
<accession>A0A6A4GM68</accession>
<evidence type="ECO:0000313" key="1">
    <source>
        <dbReference type="EMBL" id="KAE9386872.1"/>
    </source>
</evidence>